<comment type="similarity">
    <text evidence="2 6">Belongs to the ABC-3 integral membrane protein family.</text>
</comment>
<dbReference type="AlphaFoldDB" id="A0A1K1LCK3"/>
<dbReference type="SUPFAM" id="SSF81345">
    <property type="entry name" value="ABC transporter involved in vitamin B12 uptake, BtuC"/>
    <property type="match status" value="1"/>
</dbReference>
<gene>
    <name evidence="8" type="ORF">DESPIGER_0544</name>
</gene>
<dbReference type="GO" id="GO:0010043">
    <property type="term" value="P:response to zinc ion"/>
    <property type="evidence" value="ECO:0007669"/>
    <property type="project" value="TreeGrafter"/>
</dbReference>
<keyword evidence="6" id="KW-0813">Transport</keyword>
<feature type="transmembrane region" description="Helical" evidence="7">
    <location>
        <begin position="195"/>
        <end position="221"/>
    </location>
</feature>
<dbReference type="GO" id="GO:0043190">
    <property type="term" value="C:ATP-binding cassette (ABC) transporter complex"/>
    <property type="evidence" value="ECO:0007669"/>
    <property type="project" value="InterPro"/>
</dbReference>
<dbReference type="EMBL" id="LT630450">
    <property type="protein sequence ID" value="SFV72432.1"/>
    <property type="molecule type" value="Genomic_DNA"/>
</dbReference>
<sequence>MPDISSICHVFSLLPLDCLKLGFMQQALMAVLLLMPMTAALGVEVISFRMAFFSDAIGHSAFAGVALGLLLSVDPHWSMPAFGVLVGLAVMAVRRGSALSSDTVIGIVFSAVVAFGLAVVSRQPGMARTMQQFLYGDVLTVSQGEILCLAILFIALLVFQIIGYNRLLYIALNPVMARVHGINVCLWQYAFSGLLALVVMFCVWTVGVLLVTAMLIVPAAAGRNFARTAGGMFWWAQVVAITSGIAGLLLSAQEWLSTASGATMILVACVWFALSSIWARLRRPHRLS</sequence>
<feature type="transmembrane region" description="Helical" evidence="7">
    <location>
        <begin position="233"/>
        <end position="252"/>
    </location>
</feature>
<evidence type="ECO:0000256" key="2">
    <source>
        <dbReference type="ARBA" id="ARBA00008034"/>
    </source>
</evidence>
<feature type="transmembrane region" description="Helical" evidence="7">
    <location>
        <begin position="103"/>
        <end position="121"/>
    </location>
</feature>
<dbReference type="Proteomes" id="UP000186323">
    <property type="component" value="Chromosome I"/>
</dbReference>
<keyword evidence="4 7" id="KW-1133">Transmembrane helix</keyword>
<comment type="subcellular location">
    <subcellularLocation>
        <location evidence="6">Cell membrane</location>
        <topology evidence="6">Multi-pass membrane protein</topology>
    </subcellularLocation>
    <subcellularLocation>
        <location evidence="1">Membrane</location>
        <topology evidence="1">Multi-pass membrane protein</topology>
    </subcellularLocation>
</comment>
<evidence type="ECO:0000256" key="7">
    <source>
        <dbReference type="SAM" id="Phobius"/>
    </source>
</evidence>
<evidence type="ECO:0000256" key="3">
    <source>
        <dbReference type="ARBA" id="ARBA00022692"/>
    </source>
</evidence>
<evidence type="ECO:0000313" key="8">
    <source>
        <dbReference type="EMBL" id="SFV72432.1"/>
    </source>
</evidence>
<evidence type="ECO:0000256" key="1">
    <source>
        <dbReference type="ARBA" id="ARBA00004141"/>
    </source>
</evidence>
<evidence type="ECO:0000256" key="6">
    <source>
        <dbReference type="RuleBase" id="RU003943"/>
    </source>
</evidence>
<dbReference type="KEGG" id="dpg:DESPIGER_0544"/>
<feature type="transmembrane region" description="Helical" evidence="7">
    <location>
        <begin position="50"/>
        <end position="71"/>
    </location>
</feature>
<dbReference type="RefSeq" id="WP_072332766.1">
    <property type="nucleotide sequence ID" value="NZ_CALJDE010000069.1"/>
</dbReference>
<feature type="transmembrane region" description="Helical" evidence="7">
    <location>
        <begin position="258"/>
        <end position="279"/>
    </location>
</feature>
<dbReference type="InterPro" id="IPR037294">
    <property type="entry name" value="ABC_BtuC-like"/>
</dbReference>
<accession>A0A1K1LCK3</accession>
<name>A0A1K1LCK3_9BACT</name>
<proteinExistence type="inferred from homology"/>
<dbReference type="Gene3D" id="1.10.3470.10">
    <property type="entry name" value="ABC transporter involved in vitamin B12 uptake, BtuC"/>
    <property type="match status" value="1"/>
</dbReference>
<reference evidence="9" key="1">
    <citation type="submission" date="2016-10" db="EMBL/GenBank/DDBJ databases">
        <authorList>
            <person name="Wegmann U."/>
        </authorList>
    </citation>
    <scope>NUCLEOTIDE SEQUENCE [LARGE SCALE GENOMIC DNA]</scope>
</reference>
<dbReference type="PANTHER" id="PTHR30477:SF18">
    <property type="entry name" value="METAL TRANSPORT SYSTEM MEMBRANE PROTEIN CT_417-RELATED"/>
    <property type="match status" value="1"/>
</dbReference>
<feature type="transmembrane region" description="Helical" evidence="7">
    <location>
        <begin position="23"/>
        <end position="43"/>
    </location>
</feature>
<evidence type="ECO:0000313" key="9">
    <source>
        <dbReference type="Proteomes" id="UP000186323"/>
    </source>
</evidence>
<keyword evidence="9" id="KW-1185">Reference proteome</keyword>
<dbReference type="GO" id="GO:0055085">
    <property type="term" value="P:transmembrane transport"/>
    <property type="evidence" value="ECO:0007669"/>
    <property type="project" value="InterPro"/>
</dbReference>
<evidence type="ECO:0000256" key="5">
    <source>
        <dbReference type="ARBA" id="ARBA00023136"/>
    </source>
</evidence>
<dbReference type="OrthoDB" id="9798540at2"/>
<dbReference type="PANTHER" id="PTHR30477">
    <property type="entry name" value="ABC-TRANSPORTER METAL-BINDING PROTEIN"/>
    <property type="match status" value="1"/>
</dbReference>
<keyword evidence="3 6" id="KW-0812">Transmembrane</keyword>
<dbReference type="Pfam" id="PF00950">
    <property type="entry name" value="ABC-3"/>
    <property type="match status" value="1"/>
</dbReference>
<evidence type="ECO:0000256" key="4">
    <source>
        <dbReference type="ARBA" id="ARBA00022989"/>
    </source>
</evidence>
<protein>
    <submittedName>
        <fullName evidence="8">ABC-3</fullName>
    </submittedName>
</protein>
<dbReference type="InterPro" id="IPR001626">
    <property type="entry name" value="ABC_TroCD"/>
</dbReference>
<keyword evidence="5 7" id="KW-0472">Membrane</keyword>
<organism evidence="8 9">
    <name type="scientific">Desulfovibrio piger</name>
    <dbReference type="NCBI Taxonomy" id="901"/>
    <lineage>
        <taxon>Bacteria</taxon>
        <taxon>Pseudomonadati</taxon>
        <taxon>Thermodesulfobacteriota</taxon>
        <taxon>Desulfovibrionia</taxon>
        <taxon>Desulfovibrionales</taxon>
        <taxon>Desulfovibrionaceae</taxon>
        <taxon>Desulfovibrio</taxon>
    </lineage>
</organism>
<feature type="transmembrane region" description="Helical" evidence="7">
    <location>
        <begin position="141"/>
        <end position="162"/>
    </location>
</feature>